<sequence length="300" mass="33421">MELPSLQVHRLTGYPSLAALVASDPDRTTAIFKRYDRLAARNLLYFQSELAELQAQQDEYDKQDFFERGTDSNGLVAKQCARNWEDFKVHSKSDNRQQERMELAMRIRKAMKDYREAILFEVELSKLPKPSKKTLEAFRSRYYNGLEDESFPTLGGHSSGLYDDIDDLSALKVEEHQDRLTTFARNHMGFLFTRSSDGMVGYSSDQSVATFVAFLSTLLAAILLIGAVVTLYLVTSPNLRLGLITTFTVVFAASVGLLTNARRAELFAATAAYAAVLVVFVSGDLGNQSSVGRNGNEVVV</sequence>
<dbReference type="PANTHER" id="PTHR34502">
    <property type="entry name" value="DUF6594 DOMAIN-CONTAINING PROTEIN-RELATED"/>
    <property type="match status" value="1"/>
</dbReference>
<keyword evidence="4" id="KW-1185">Reference proteome</keyword>
<feature type="domain" description="DUF6594" evidence="2">
    <location>
        <begin position="14"/>
        <end position="278"/>
    </location>
</feature>
<evidence type="ECO:0000259" key="2">
    <source>
        <dbReference type="Pfam" id="PF20237"/>
    </source>
</evidence>
<proteinExistence type="predicted"/>
<evidence type="ECO:0000313" key="4">
    <source>
        <dbReference type="Proteomes" id="UP000799766"/>
    </source>
</evidence>
<evidence type="ECO:0000256" key="1">
    <source>
        <dbReference type="SAM" id="Phobius"/>
    </source>
</evidence>
<dbReference type="InterPro" id="IPR046529">
    <property type="entry name" value="DUF6594"/>
</dbReference>
<dbReference type="Proteomes" id="UP000799766">
    <property type="component" value="Unassembled WGS sequence"/>
</dbReference>
<dbReference type="PANTHER" id="PTHR34502:SF4">
    <property type="entry name" value="DUF6594 DOMAIN-CONTAINING PROTEIN"/>
    <property type="match status" value="1"/>
</dbReference>
<protein>
    <recommendedName>
        <fullName evidence="2">DUF6594 domain-containing protein</fullName>
    </recommendedName>
</protein>
<keyword evidence="1" id="KW-0472">Membrane</keyword>
<evidence type="ECO:0000313" key="3">
    <source>
        <dbReference type="EMBL" id="KAF2452824.1"/>
    </source>
</evidence>
<accession>A0A6A6NN88</accession>
<dbReference type="OrthoDB" id="3533814at2759"/>
<dbReference type="EMBL" id="MU001703">
    <property type="protein sequence ID" value="KAF2452824.1"/>
    <property type="molecule type" value="Genomic_DNA"/>
</dbReference>
<organism evidence="3 4">
    <name type="scientific">Lineolata rhizophorae</name>
    <dbReference type="NCBI Taxonomy" id="578093"/>
    <lineage>
        <taxon>Eukaryota</taxon>
        <taxon>Fungi</taxon>
        <taxon>Dikarya</taxon>
        <taxon>Ascomycota</taxon>
        <taxon>Pezizomycotina</taxon>
        <taxon>Dothideomycetes</taxon>
        <taxon>Dothideomycetes incertae sedis</taxon>
        <taxon>Lineolatales</taxon>
        <taxon>Lineolataceae</taxon>
        <taxon>Lineolata</taxon>
    </lineage>
</organism>
<keyword evidence="1" id="KW-1133">Transmembrane helix</keyword>
<reference evidence="3" key="1">
    <citation type="journal article" date="2020" name="Stud. Mycol.">
        <title>101 Dothideomycetes genomes: a test case for predicting lifestyles and emergence of pathogens.</title>
        <authorList>
            <person name="Haridas S."/>
            <person name="Albert R."/>
            <person name="Binder M."/>
            <person name="Bloem J."/>
            <person name="Labutti K."/>
            <person name="Salamov A."/>
            <person name="Andreopoulos B."/>
            <person name="Baker S."/>
            <person name="Barry K."/>
            <person name="Bills G."/>
            <person name="Bluhm B."/>
            <person name="Cannon C."/>
            <person name="Castanera R."/>
            <person name="Culley D."/>
            <person name="Daum C."/>
            <person name="Ezra D."/>
            <person name="Gonzalez J."/>
            <person name="Henrissat B."/>
            <person name="Kuo A."/>
            <person name="Liang C."/>
            <person name="Lipzen A."/>
            <person name="Lutzoni F."/>
            <person name="Magnuson J."/>
            <person name="Mondo S."/>
            <person name="Nolan M."/>
            <person name="Ohm R."/>
            <person name="Pangilinan J."/>
            <person name="Park H.-J."/>
            <person name="Ramirez L."/>
            <person name="Alfaro M."/>
            <person name="Sun H."/>
            <person name="Tritt A."/>
            <person name="Yoshinaga Y."/>
            <person name="Zwiers L.-H."/>
            <person name="Turgeon B."/>
            <person name="Goodwin S."/>
            <person name="Spatafora J."/>
            <person name="Crous P."/>
            <person name="Grigoriev I."/>
        </authorList>
    </citation>
    <scope>NUCLEOTIDE SEQUENCE</scope>
    <source>
        <strain evidence="3">ATCC 16933</strain>
    </source>
</reference>
<feature type="transmembrane region" description="Helical" evidence="1">
    <location>
        <begin position="239"/>
        <end position="259"/>
    </location>
</feature>
<name>A0A6A6NN88_9PEZI</name>
<dbReference type="Pfam" id="PF20237">
    <property type="entry name" value="DUF6594"/>
    <property type="match status" value="1"/>
</dbReference>
<gene>
    <name evidence="3" type="ORF">BDY21DRAFT_404801</name>
</gene>
<feature type="transmembrane region" description="Helical" evidence="1">
    <location>
        <begin position="208"/>
        <end position="233"/>
    </location>
</feature>
<feature type="transmembrane region" description="Helical" evidence="1">
    <location>
        <begin position="266"/>
        <end position="283"/>
    </location>
</feature>
<dbReference type="AlphaFoldDB" id="A0A6A6NN88"/>
<keyword evidence="1" id="KW-0812">Transmembrane</keyword>